<protein>
    <submittedName>
        <fullName evidence="1">Uncharacterized protein</fullName>
    </submittedName>
</protein>
<dbReference type="Proteomes" id="UP001234178">
    <property type="component" value="Unassembled WGS sequence"/>
</dbReference>
<reference evidence="1 2" key="1">
    <citation type="journal article" date="2023" name="Nucleic Acids Res.">
        <title>The hologenome of Daphnia magna reveals possible DNA methylation and microbiome-mediated evolution of the host genome.</title>
        <authorList>
            <person name="Chaturvedi A."/>
            <person name="Li X."/>
            <person name="Dhandapani V."/>
            <person name="Marshall H."/>
            <person name="Kissane S."/>
            <person name="Cuenca-Cambronero M."/>
            <person name="Asole G."/>
            <person name="Calvet F."/>
            <person name="Ruiz-Romero M."/>
            <person name="Marangio P."/>
            <person name="Guigo R."/>
            <person name="Rago D."/>
            <person name="Mirbahai L."/>
            <person name="Eastwood N."/>
            <person name="Colbourne J.K."/>
            <person name="Zhou J."/>
            <person name="Mallon E."/>
            <person name="Orsini L."/>
        </authorList>
    </citation>
    <scope>NUCLEOTIDE SEQUENCE [LARGE SCALE GENOMIC DNA]</scope>
    <source>
        <strain evidence="1">LRV0_1</strain>
    </source>
</reference>
<accession>A0ABR0ASV8</accession>
<sequence length="94" mass="10547">MTRFKKSSSSEFIVFLLPDRINIKIRTSETSCDLDCPVVFDRGSSNGFATQEPTMACFFEPPPCYVLFFLTTFVTLRFCAEVNVEMGGVRSVGI</sequence>
<name>A0ABR0ASV8_9CRUS</name>
<dbReference type="EMBL" id="JAOYFB010000038">
    <property type="protein sequence ID" value="KAK4028048.1"/>
    <property type="molecule type" value="Genomic_DNA"/>
</dbReference>
<proteinExistence type="predicted"/>
<keyword evidence="2" id="KW-1185">Reference proteome</keyword>
<gene>
    <name evidence="1" type="ORF">OUZ56_017211</name>
</gene>
<comment type="caution">
    <text evidence="1">The sequence shown here is derived from an EMBL/GenBank/DDBJ whole genome shotgun (WGS) entry which is preliminary data.</text>
</comment>
<evidence type="ECO:0000313" key="2">
    <source>
        <dbReference type="Proteomes" id="UP001234178"/>
    </source>
</evidence>
<evidence type="ECO:0000313" key="1">
    <source>
        <dbReference type="EMBL" id="KAK4028048.1"/>
    </source>
</evidence>
<organism evidence="1 2">
    <name type="scientific">Daphnia magna</name>
    <dbReference type="NCBI Taxonomy" id="35525"/>
    <lineage>
        <taxon>Eukaryota</taxon>
        <taxon>Metazoa</taxon>
        <taxon>Ecdysozoa</taxon>
        <taxon>Arthropoda</taxon>
        <taxon>Crustacea</taxon>
        <taxon>Branchiopoda</taxon>
        <taxon>Diplostraca</taxon>
        <taxon>Cladocera</taxon>
        <taxon>Anomopoda</taxon>
        <taxon>Daphniidae</taxon>
        <taxon>Daphnia</taxon>
    </lineage>
</organism>